<keyword evidence="5" id="KW-1185">Reference proteome</keyword>
<feature type="domain" description="Mop" evidence="3">
    <location>
        <begin position="69"/>
        <end position="134"/>
    </location>
</feature>
<dbReference type="InterPro" id="IPR005116">
    <property type="entry name" value="Transp-assoc_OB_typ1"/>
</dbReference>
<sequence length="139" mass="14446">MGNVETRDRFGLREASLLVGVSDDTLRRAITRGDLAADKDDSGRTTVTGVDLVAFAESRQGAAPDGGAATSARNRLVGIVTDVRVDSVMAQVRLRCGPFTITSLMSSDAVRDLGLRPGCLAAAVVKATTVVVESLGELA</sequence>
<dbReference type="RefSeq" id="WP_284304559.1">
    <property type="nucleotide sequence ID" value="NZ_BSUO01000001.1"/>
</dbReference>
<dbReference type="Pfam" id="PF03459">
    <property type="entry name" value="TOBE"/>
    <property type="match status" value="1"/>
</dbReference>
<dbReference type="SUPFAM" id="SSF50331">
    <property type="entry name" value="MOP-like"/>
    <property type="match status" value="1"/>
</dbReference>
<dbReference type="EMBL" id="BSUO01000001">
    <property type="protein sequence ID" value="GMA40942.1"/>
    <property type="molecule type" value="Genomic_DNA"/>
</dbReference>
<dbReference type="InterPro" id="IPR008995">
    <property type="entry name" value="Mo/tungstate-bd_C_term_dom"/>
</dbReference>
<gene>
    <name evidence="4" type="ORF">GCM10025883_29870</name>
</gene>
<evidence type="ECO:0000313" key="5">
    <source>
        <dbReference type="Proteomes" id="UP001157126"/>
    </source>
</evidence>
<evidence type="ECO:0000256" key="2">
    <source>
        <dbReference type="PROSITE-ProRule" id="PRU01213"/>
    </source>
</evidence>
<reference evidence="5" key="1">
    <citation type="journal article" date="2019" name="Int. J. Syst. Evol. Microbiol.">
        <title>The Global Catalogue of Microorganisms (GCM) 10K type strain sequencing project: providing services to taxonomists for standard genome sequencing and annotation.</title>
        <authorList>
            <consortium name="The Broad Institute Genomics Platform"/>
            <consortium name="The Broad Institute Genome Sequencing Center for Infectious Disease"/>
            <person name="Wu L."/>
            <person name="Ma J."/>
        </authorList>
    </citation>
    <scope>NUCLEOTIDE SEQUENCE [LARGE SCALE GENOMIC DNA]</scope>
    <source>
        <strain evidence="5">NBRC 113072</strain>
    </source>
</reference>
<dbReference type="InterPro" id="IPR004606">
    <property type="entry name" value="Mop_domain"/>
</dbReference>
<organism evidence="4 5">
    <name type="scientific">Mobilicoccus caccae</name>
    <dbReference type="NCBI Taxonomy" id="1859295"/>
    <lineage>
        <taxon>Bacteria</taxon>
        <taxon>Bacillati</taxon>
        <taxon>Actinomycetota</taxon>
        <taxon>Actinomycetes</taxon>
        <taxon>Micrococcales</taxon>
        <taxon>Dermatophilaceae</taxon>
        <taxon>Mobilicoccus</taxon>
    </lineage>
</organism>
<dbReference type="Gene3D" id="2.40.50.100">
    <property type="match status" value="1"/>
</dbReference>
<dbReference type="Proteomes" id="UP001157126">
    <property type="component" value="Unassembled WGS sequence"/>
</dbReference>
<name>A0ABQ6IW34_9MICO</name>
<dbReference type="PROSITE" id="PS51866">
    <property type="entry name" value="MOP"/>
    <property type="match status" value="1"/>
</dbReference>
<proteinExistence type="predicted"/>
<accession>A0ABQ6IW34</accession>
<comment type="caution">
    <text evidence="4">The sequence shown here is derived from an EMBL/GenBank/DDBJ whole genome shotgun (WGS) entry which is preliminary data.</text>
</comment>
<evidence type="ECO:0000259" key="3">
    <source>
        <dbReference type="PROSITE" id="PS51866"/>
    </source>
</evidence>
<evidence type="ECO:0000256" key="1">
    <source>
        <dbReference type="ARBA" id="ARBA00022505"/>
    </source>
</evidence>
<evidence type="ECO:0000313" key="4">
    <source>
        <dbReference type="EMBL" id="GMA40942.1"/>
    </source>
</evidence>
<protein>
    <submittedName>
        <fullName evidence="4">MerR family transcriptional regulator</fullName>
    </submittedName>
</protein>
<keyword evidence="1 2" id="KW-0500">Molybdenum</keyword>